<dbReference type="STRING" id="1073376.HMPREF1202_00032"/>
<protein>
    <recommendedName>
        <fullName evidence="5">F5/8 type C domain-containing protein</fullName>
    </recommendedName>
</protein>
<dbReference type="SUPFAM" id="SSF49785">
    <property type="entry name" value="Galactose-binding domain-like"/>
    <property type="match status" value="1"/>
</dbReference>
<feature type="signal peptide" evidence="2">
    <location>
        <begin position="1"/>
        <end position="29"/>
    </location>
</feature>
<dbReference type="EMBL" id="AZJE01000001">
    <property type="protein sequence ID" value="ETD26368.1"/>
    <property type="molecule type" value="Genomic_DNA"/>
</dbReference>
<gene>
    <name evidence="3" type="ORF">HMPREF1202_00032</name>
</gene>
<evidence type="ECO:0000256" key="1">
    <source>
        <dbReference type="SAM" id="MobiDB-lite"/>
    </source>
</evidence>
<keyword evidence="2" id="KW-0732">Signal</keyword>
<dbReference type="OrthoDB" id="110283at186803"/>
<dbReference type="RefSeq" id="WP_023920409.1">
    <property type="nucleotide sequence ID" value="NZ_KI669407.1"/>
</dbReference>
<accession>V8CG33</accession>
<evidence type="ECO:0000256" key="2">
    <source>
        <dbReference type="SAM" id="SignalP"/>
    </source>
</evidence>
<dbReference type="AlphaFoldDB" id="V8CG33"/>
<sequence>MNKKSLQRLGVVCMAAAMVLTTVSFPRVAKAEGETSTQTDAATSTEQEAGKVLMQVDPTVLQARAMCNSQQDPHQGSDGLKEWAFDTENHWWHSRWTGTKPASEDTINATVRPWIGSGFGQAILLKKVTYQGRGGNANANNSIKNYSLYYADTPKTTPDSSDWILAERGSFTESSEAQEIVLDQAVRATHFKLVAESTLNWNNSQDKSTCAKNIKVYAEDTLNLTVTAPVNGNVLQNVTNEAFNETVATVVDQSKDPIDTPAVVNETGIFGEIANGKCGKLDVLTGKHPFMIRMKVKLNGVATTNHVLINRGNEPYQIAYGIDGSTPKIKFQMLGTNNTWYETKVNVTGKIGKEIEILALYTGASMGLWVDGERANYQKGTIDDNTDYTMKPGTGNALKIGDGDSPASIKSVQVVNEFGTLSTNAGYNNQVEPAFNQGTKLLDLQIVNTTRQHLYQYTLASEWKKGTDTAEEAVPAGENADGTKNYRAVVTATPTGSLKFTDEIMPKMLKVNVDGTHIKTVPITDAKLNDNGTMEVSYSFEKMFIGGSLRMDYATDYSKTCMRFGYDFKLPENAEFEGCEWYYGTAEDALNYTLLPQDKTNHIKNPEGNDPDVYRSNIVFTKLGSANYKNNVYARVLVKYTLNGKSYSKMGTSIDTRTVKEVADKITSPNSDASEEQKAYAQGILGTIPAE</sequence>
<evidence type="ECO:0000313" key="3">
    <source>
        <dbReference type="EMBL" id="ETD26368.1"/>
    </source>
</evidence>
<feature type="chain" id="PRO_5038696265" description="F5/8 type C domain-containing protein" evidence="2">
    <location>
        <begin position="30"/>
        <end position="691"/>
    </location>
</feature>
<evidence type="ECO:0008006" key="5">
    <source>
        <dbReference type="Google" id="ProtNLM"/>
    </source>
</evidence>
<dbReference type="HOGENOM" id="CLU_398411_0_0_9"/>
<organism evidence="3 4">
    <name type="scientific">[Ruminococcus] lactaris CC59_002D</name>
    <dbReference type="NCBI Taxonomy" id="1073376"/>
    <lineage>
        <taxon>Bacteria</taxon>
        <taxon>Bacillati</taxon>
        <taxon>Bacillota</taxon>
        <taxon>Clostridia</taxon>
        <taxon>Lachnospirales</taxon>
        <taxon>Lachnospiraceae</taxon>
        <taxon>Mediterraneibacter</taxon>
    </lineage>
</organism>
<evidence type="ECO:0000313" key="4">
    <source>
        <dbReference type="Proteomes" id="UP000018683"/>
    </source>
</evidence>
<name>V8CG33_9FIRM</name>
<feature type="region of interest" description="Disordered" evidence="1">
    <location>
        <begin position="667"/>
        <end position="691"/>
    </location>
</feature>
<dbReference type="Proteomes" id="UP000018683">
    <property type="component" value="Unassembled WGS sequence"/>
</dbReference>
<dbReference type="InterPro" id="IPR008979">
    <property type="entry name" value="Galactose-bd-like_sf"/>
</dbReference>
<comment type="caution">
    <text evidence="3">The sequence shown here is derived from an EMBL/GenBank/DDBJ whole genome shotgun (WGS) entry which is preliminary data.</text>
</comment>
<dbReference type="Gene3D" id="2.60.120.260">
    <property type="entry name" value="Galactose-binding domain-like"/>
    <property type="match status" value="1"/>
</dbReference>
<reference evidence="3 4" key="1">
    <citation type="submission" date="2013-10" db="EMBL/GenBank/DDBJ databases">
        <title>The Genome Sequence of Ruminococcus lactaris CC59_002D.</title>
        <authorList>
            <consortium name="The Broad Institute Genomics Platform"/>
            <person name="Earl A."/>
            <person name="Allen-Vercoe E."/>
            <person name="Daigneault M."/>
            <person name="Young S.K."/>
            <person name="Zeng Q."/>
            <person name="Gargeya S."/>
            <person name="Fitzgerald M."/>
            <person name="Abouelleil A."/>
            <person name="Alvarado L."/>
            <person name="Chapman S.B."/>
            <person name="Gainer-Dewar J."/>
            <person name="Goldberg J."/>
            <person name="Griggs A."/>
            <person name="Gujja S."/>
            <person name="Hansen M."/>
            <person name="Howarth C."/>
            <person name="Imamovic A."/>
            <person name="Ireland A."/>
            <person name="Larimer J."/>
            <person name="McCowan C."/>
            <person name="Murphy C."/>
            <person name="Pearson M."/>
            <person name="Poon T.W."/>
            <person name="Priest M."/>
            <person name="Roberts A."/>
            <person name="Saif S."/>
            <person name="Shea T."/>
            <person name="Sykes S."/>
            <person name="Wortman J."/>
            <person name="Nusbaum C."/>
            <person name="Birren B."/>
        </authorList>
    </citation>
    <scope>NUCLEOTIDE SEQUENCE [LARGE SCALE GENOMIC DNA]</scope>
    <source>
        <strain evidence="3 4">CC59_002D</strain>
    </source>
</reference>
<dbReference type="PATRIC" id="fig|1073376.3.peg.32"/>
<proteinExistence type="predicted"/>